<evidence type="ECO:0000313" key="3">
    <source>
        <dbReference type="Proteomes" id="UP000827724"/>
    </source>
</evidence>
<sequence length="476" mass="52746">MHGSRRAASLQPGDYDHEIAIVDEEEGQSLQAASSEGGELVATDTSTRLLSGHEAETDDGRERPPDGDGGDGRDGGRLSPSASRGQGGVAQTHELDASETTGDLGPPRSGARPSIEIRAPSLETVPERASGRDGRSRPRSREKRETAIDILYENERGGFLCGVALFSGAALGGLDPTPWTNAYHNPSPTDIHTAQVPDPSWEWVWPEWRINEQQGLDEGGWEYSFAFQRQFSWHGPKWWNSFVRRRAWVRKRAKRLPEDVPAGSGMLAGVGHVHIRPASVLGPRPPSSLAGSRVPSRAPSRAPSRTSMAQASSAEPERARPDIEDMEALLQALRSARIDRERREAVENYMEHAIDVTQLQHEMHEIMSLFVFQQSRRQLLSFLMRKHDETAKAWEEDRGLHVERRKEALDAAVKHAEEEMCKLAYWSDVKQMAESGELRDAVDSREAPGGDAWLGLDKSAPQPPRSGKMPERHDAL</sequence>
<dbReference type="EMBL" id="JAIWOZ010000002">
    <property type="protein sequence ID" value="KAH6609545.1"/>
    <property type="molecule type" value="Genomic_DNA"/>
</dbReference>
<organism evidence="2 3">
    <name type="scientific">Trichoderma cornu-damae</name>
    <dbReference type="NCBI Taxonomy" id="654480"/>
    <lineage>
        <taxon>Eukaryota</taxon>
        <taxon>Fungi</taxon>
        <taxon>Dikarya</taxon>
        <taxon>Ascomycota</taxon>
        <taxon>Pezizomycotina</taxon>
        <taxon>Sordariomycetes</taxon>
        <taxon>Hypocreomycetidae</taxon>
        <taxon>Hypocreales</taxon>
        <taxon>Hypocreaceae</taxon>
        <taxon>Trichoderma</taxon>
    </lineage>
</organism>
<accession>A0A9P8QNJ8</accession>
<feature type="region of interest" description="Disordered" evidence="1">
    <location>
        <begin position="436"/>
        <end position="476"/>
    </location>
</feature>
<feature type="region of interest" description="Disordered" evidence="1">
    <location>
        <begin position="1"/>
        <end position="142"/>
    </location>
</feature>
<evidence type="ECO:0000256" key="1">
    <source>
        <dbReference type="SAM" id="MobiDB-lite"/>
    </source>
</evidence>
<dbReference type="Proteomes" id="UP000827724">
    <property type="component" value="Unassembled WGS sequence"/>
</dbReference>
<feature type="compositionally biased region" description="Basic and acidic residues" evidence="1">
    <location>
        <begin position="51"/>
        <end position="76"/>
    </location>
</feature>
<gene>
    <name evidence="2" type="ORF">Trco_002891</name>
</gene>
<feature type="compositionally biased region" description="Basic and acidic residues" evidence="1">
    <location>
        <begin position="125"/>
        <end position="136"/>
    </location>
</feature>
<keyword evidence="3" id="KW-1185">Reference proteome</keyword>
<protein>
    <submittedName>
        <fullName evidence="2">Pentatricopeptide repeat domain-containing</fullName>
    </submittedName>
</protein>
<evidence type="ECO:0000313" key="2">
    <source>
        <dbReference type="EMBL" id="KAH6609545.1"/>
    </source>
</evidence>
<comment type="caution">
    <text evidence="2">The sequence shown here is derived from an EMBL/GenBank/DDBJ whole genome shotgun (WGS) entry which is preliminary data.</text>
</comment>
<dbReference type="OrthoDB" id="72441at2759"/>
<reference evidence="2" key="1">
    <citation type="submission" date="2021-08" db="EMBL/GenBank/DDBJ databases">
        <title>Chromosome-Level Trichoderma cornu-damae using Hi-C Data.</title>
        <authorList>
            <person name="Kim C.S."/>
        </authorList>
    </citation>
    <scope>NUCLEOTIDE SEQUENCE</scope>
    <source>
        <strain evidence="2">KA19-0412C</strain>
    </source>
</reference>
<name>A0A9P8QNJ8_9HYPO</name>
<dbReference type="AlphaFoldDB" id="A0A9P8QNJ8"/>
<feature type="region of interest" description="Disordered" evidence="1">
    <location>
        <begin position="278"/>
        <end position="322"/>
    </location>
</feature>
<feature type="compositionally biased region" description="Basic and acidic residues" evidence="1">
    <location>
        <begin position="436"/>
        <end position="448"/>
    </location>
</feature>
<proteinExistence type="predicted"/>
<feature type="compositionally biased region" description="Low complexity" evidence="1">
    <location>
        <begin position="290"/>
        <end position="305"/>
    </location>
</feature>